<keyword evidence="8" id="KW-0812">Transmembrane</keyword>
<dbReference type="PANTHER" id="PTHR43289:SF6">
    <property type="entry name" value="SERINE_THREONINE-PROTEIN KINASE NEKL-3"/>
    <property type="match status" value="1"/>
</dbReference>
<evidence type="ECO:0000259" key="9">
    <source>
        <dbReference type="PROSITE" id="PS50011"/>
    </source>
</evidence>
<keyword evidence="2" id="KW-0723">Serine/threonine-protein kinase</keyword>
<accession>A0A561UJJ3</accession>
<dbReference type="Pfam" id="PF00069">
    <property type="entry name" value="Pkinase"/>
    <property type="match status" value="1"/>
</dbReference>
<keyword evidence="4" id="KW-0547">Nucleotide-binding</keyword>
<feature type="compositionally biased region" description="Basic residues" evidence="7">
    <location>
        <begin position="315"/>
        <end position="342"/>
    </location>
</feature>
<dbReference type="RefSeq" id="WP_145905765.1">
    <property type="nucleotide sequence ID" value="NZ_VIWT01000001.1"/>
</dbReference>
<evidence type="ECO:0000313" key="11">
    <source>
        <dbReference type="Proteomes" id="UP000317940"/>
    </source>
</evidence>
<organism evidence="10 11">
    <name type="scientific">Kitasatospora viridis</name>
    <dbReference type="NCBI Taxonomy" id="281105"/>
    <lineage>
        <taxon>Bacteria</taxon>
        <taxon>Bacillati</taxon>
        <taxon>Actinomycetota</taxon>
        <taxon>Actinomycetes</taxon>
        <taxon>Kitasatosporales</taxon>
        <taxon>Streptomycetaceae</taxon>
        <taxon>Kitasatospora</taxon>
    </lineage>
</organism>
<feature type="region of interest" description="Disordered" evidence="7">
    <location>
        <begin position="302"/>
        <end position="342"/>
    </location>
</feature>
<dbReference type="Proteomes" id="UP000317940">
    <property type="component" value="Unassembled WGS sequence"/>
</dbReference>
<dbReference type="PANTHER" id="PTHR43289">
    <property type="entry name" value="MITOGEN-ACTIVATED PROTEIN KINASE KINASE KINASE 20-RELATED"/>
    <property type="match status" value="1"/>
</dbReference>
<proteinExistence type="predicted"/>
<sequence>MRAGPGQTVAGRYQVTDRPPAGDEALARVAVDARSGVRVLLEPVELPELLVPELTGSNDFAASRWLDPEPVLAELAAAIAAVPEHPRLGQSFEAVAEDGVVWLAVERPAAVRLTELLAGGPPPSPYRAAELAADLAGALAAVHRAGRVHGNVLPEQVLICEDGAALLGGLAVGTAQEALARELGGGDPRRWGQARAGLVGDRAERWPPELLTDLGAAGPPADLWALGVLLHRVLTGRGPFPEHSQTVLFAAVRSGNRGDRAGCGPLGPLVDRLLAPDPAARPTAAQTRAWLAGLLAEAPEPFRSEPAAGTLPVPRPRRLPAARPRAGRPARAEPHHRHAAAARRPSKLLPVLLVGGVLAAMALAMAAVVAFAH</sequence>
<dbReference type="EMBL" id="VIWT01000001">
    <property type="protein sequence ID" value="TWF99527.1"/>
    <property type="molecule type" value="Genomic_DNA"/>
</dbReference>
<dbReference type="GO" id="GO:0005524">
    <property type="term" value="F:ATP binding"/>
    <property type="evidence" value="ECO:0007669"/>
    <property type="project" value="UniProtKB-KW"/>
</dbReference>
<keyword evidence="6" id="KW-0067">ATP-binding</keyword>
<keyword evidence="3" id="KW-0808">Transferase</keyword>
<comment type="caution">
    <text evidence="10">The sequence shown here is derived from an EMBL/GenBank/DDBJ whole genome shotgun (WGS) entry which is preliminary data.</text>
</comment>
<keyword evidence="8" id="KW-1133">Transmembrane helix</keyword>
<dbReference type="GO" id="GO:0004674">
    <property type="term" value="F:protein serine/threonine kinase activity"/>
    <property type="evidence" value="ECO:0007669"/>
    <property type="project" value="UniProtKB-KW"/>
</dbReference>
<protein>
    <recommendedName>
        <fullName evidence="1">non-specific serine/threonine protein kinase</fullName>
        <ecNumber evidence="1">2.7.11.1</ecNumber>
    </recommendedName>
</protein>
<evidence type="ECO:0000313" key="10">
    <source>
        <dbReference type="EMBL" id="TWF99527.1"/>
    </source>
</evidence>
<evidence type="ECO:0000256" key="6">
    <source>
        <dbReference type="ARBA" id="ARBA00022840"/>
    </source>
</evidence>
<evidence type="ECO:0000256" key="3">
    <source>
        <dbReference type="ARBA" id="ARBA00022679"/>
    </source>
</evidence>
<dbReference type="OrthoDB" id="3870120at2"/>
<reference evidence="10 11" key="1">
    <citation type="submission" date="2019-06" db="EMBL/GenBank/DDBJ databases">
        <title>Sequencing the genomes of 1000 actinobacteria strains.</title>
        <authorList>
            <person name="Klenk H.-P."/>
        </authorList>
    </citation>
    <scope>NUCLEOTIDE SEQUENCE [LARGE SCALE GENOMIC DNA]</scope>
    <source>
        <strain evidence="10 11">DSM 44826</strain>
    </source>
</reference>
<keyword evidence="11" id="KW-1185">Reference proteome</keyword>
<dbReference type="SMART" id="SM00220">
    <property type="entry name" value="S_TKc"/>
    <property type="match status" value="1"/>
</dbReference>
<keyword evidence="8" id="KW-0472">Membrane</keyword>
<keyword evidence="5 10" id="KW-0418">Kinase</keyword>
<dbReference type="AlphaFoldDB" id="A0A561UJJ3"/>
<dbReference type="InterPro" id="IPR000719">
    <property type="entry name" value="Prot_kinase_dom"/>
</dbReference>
<dbReference type="SUPFAM" id="SSF56112">
    <property type="entry name" value="Protein kinase-like (PK-like)"/>
    <property type="match status" value="1"/>
</dbReference>
<evidence type="ECO:0000256" key="1">
    <source>
        <dbReference type="ARBA" id="ARBA00012513"/>
    </source>
</evidence>
<dbReference type="Gene3D" id="1.10.510.10">
    <property type="entry name" value="Transferase(Phosphotransferase) domain 1"/>
    <property type="match status" value="1"/>
</dbReference>
<dbReference type="EC" id="2.7.11.1" evidence="1"/>
<evidence type="ECO:0000256" key="7">
    <source>
        <dbReference type="SAM" id="MobiDB-lite"/>
    </source>
</evidence>
<feature type="transmembrane region" description="Helical" evidence="8">
    <location>
        <begin position="348"/>
        <end position="372"/>
    </location>
</feature>
<feature type="domain" description="Protein kinase" evidence="9">
    <location>
        <begin position="13"/>
        <end position="291"/>
    </location>
</feature>
<dbReference type="InterPro" id="IPR011009">
    <property type="entry name" value="Kinase-like_dom_sf"/>
</dbReference>
<dbReference type="PROSITE" id="PS50011">
    <property type="entry name" value="PROTEIN_KINASE_DOM"/>
    <property type="match status" value="1"/>
</dbReference>
<gene>
    <name evidence="10" type="ORF">FHX73_113374</name>
</gene>
<evidence type="ECO:0000256" key="4">
    <source>
        <dbReference type="ARBA" id="ARBA00022741"/>
    </source>
</evidence>
<name>A0A561UJJ3_9ACTN</name>
<evidence type="ECO:0000256" key="2">
    <source>
        <dbReference type="ARBA" id="ARBA00022527"/>
    </source>
</evidence>
<evidence type="ECO:0000256" key="8">
    <source>
        <dbReference type="SAM" id="Phobius"/>
    </source>
</evidence>
<evidence type="ECO:0000256" key="5">
    <source>
        <dbReference type="ARBA" id="ARBA00022777"/>
    </source>
</evidence>